<dbReference type="Gene3D" id="2.60.40.10">
    <property type="entry name" value="Immunoglobulins"/>
    <property type="match status" value="1"/>
</dbReference>
<dbReference type="Proteomes" id="UP000622317">
    <property type="component" value="Unassembled WGS sequence"/>
</dbReference>
<accession>A0A927F9V8</accession>
<keyword evidence="2" id="KW-1185">Reference proteome</keyword>
<gene>
    <name evidence="1" type="ORF">IEN85_16810</name>
</gene>
<evidence type="ECO:0000313" key="2">
    <source>
        <dbReference type="Proteomes" id="UP000622317"/>
    </source>
</evidence>
<dbReference type="AlphaFoldDB" id="A0A927F9V8"/>
<dbReference type="EMBL" id="JACYFG010000040">
    <property type="protein sequence ID" value="MBD5781163.1"/>
    <property type="molecule type" value="Genomic_DNA"/>
</dbReference>
<sequence>MKLYLLQKCLSVRLHWTLVFLLLALQRSPTLKLLLTAKQLQATSPVARILQSIALPAAALSTPHALSGASTSSYDVEYINTPELKVGVEAVIRFQNTITPLSWSLTGDLPPGMRLTDLRLRKSVVDGVIATDIGIITGIPSQAGTFDIVLTPWSNDDGTGDTAPEPAPGALRLSLYVLPAEEAPLVAPKLSIIRQHSTLSLSWQVDSAQNFRLVSSHDLSTWNPVSTKPLQSGNTATLEFPLNDGLRKFYRLEPEE</sequence>
<evidence type="ECO:0000313" key="1">
    <source>
        <dbReference type="EMBL" id="MBD5781163.1"/>
    </source>
</evidence>
<reference evidence="1" key="1">
    <citation type="submission" date="2020-09" db="EMBL/GenBank/DDBJ databases">
        <title>Pelagicoccus enzymogenes sp. nov. with an EPS production, isolated from marine sediment.</title>
        <authorList>
            <person name="Feng X."/>
        </authorList>
    </citation>
    <scope>NUCLEOTIDE SEQUENCE</scope>
    <source>
        <strain evidence="1">NFK12</strain>
    </source>
</reference>
<protein>
    <submittedName>
        <fullName evidence="1">Uncharacterized protein</fullName>
    </submittedName>
</protein>
<name>A0A927F9V8_9BACT</name>
<dbReference type="InterPro" id="IPR013783">
    <property type="entry name" value="Ig-like_fold"/>
</dbReference>
<dbReference type="RefSeq" id="WP_191618264.1">
    <property type="nucleotide sequence ID" value="NZ_JACYFG010000040.1"/>
</dbReference>
<proteinExistence type="predicted"/>
<organism evidence="1 2">
    <name type="scientific">Pelagicoccus enzymogenes</name>
    <dbReference type="NCBI Taxonomy" id="2773457"/>
    <lineage>
        <taxon>Bacteria</taxon>
        <taxon>Pseudomonadati</taxon>
        <taxon>Verrucomicrobiota</taxon>
        <taxon>Opitutia</taxon>
        <taxon>Puniceicoccales</taxon>
        <taxon>Pelagicoccaceae</taxon>
        <taxon>Pelagicoccus</taxon>
    </lineage>
</organism>
<comment type="caution">
    <text evidence="1">The sequence shown here is derived from an EMBL/GenBank/DDBJ whole genome shotgun (WGS) entry which is preliminary data.</text>
</comment>